<feature type="compositionally biased region" description="Basic and acidic residues" evidence="1">
    <location>
        <begin position="13"/>
        <end position="26"/>
    </location>
</feature>
<dbReference type="Gene3D" id="1.20.1280.50">
    <property type="match status" value="1"/>
</dbReference>
<feature type="region of interest" description="Disordered" evidence="1">
    <location>
        <begin position="1"/>
        <end position="49"/>
    </location>
</feature>
<reference evidence="3" key="1">
    <citation type="submission" date="2022-07" db="EMBL/GenBank/DDBJ databases">
        <title>Phylogenomic reconstructions and comparative analyses of Kickxellomycotina fungi.</title>
        <authorList>
            <person name="Reynolds N.K."/>
            <person name="Stajich J.E."/>
            <person name="Barry K."/>
            <person name="Grigoriev I.V."/>
            <person name="Crous P."/>
            <person name="Smith M.E."/>
        </authorList>
    </citation>
    <scope>NUCLEOTIDE SEQUENCE</scope>
    <source>
        <strain evidence="3">RSA 1196</strain>
    </source>
</reference>
<dbReference type="Proteomes" id="UP001150925">
    <property type="component" value="Unassembled WGS sequence"/>
</dbReference>
<dbReference type="GO" id="GO:0000987">
    <property type="term" value="F:cis-regulatory region sequence-specific DNA binding"/>
    <property type="evidence" value="ECO:0007669"/>
    <property type="project" value="TreeGrafter"/>
</dbReference>
<keyword evidence="4" id="KW-1185">Reference proteome</keyword>
<evidence type="ECO:0000313" key="3">
    <source>
        <dbReference type="EMBL" id="KAJ1960078.1"/>
    </source>
</evidence>
<dbReference type="Pfam" id="PF13621">
    <property type="entry name" value="Cupin_8"/>
    <property type="match status" value="1"/>
</dbReference>
<feature type="non-terminal residue" evidence="3">
    <location>
        <position position="471"/>
    </location>
</feature>
<accession>A0A9W8E675</accession>
<feature type="compositionally biased region" description="Polar residues" evidence="1">
    <location>
        <begin position="1"/>
        <end position="12"/>
    </location>
</feature>
<dbReference type="OrthoDB" id="424465at2759"/>
<dbReference type="SUPFAM" id="SSF51197">
    <property type="entry name" value="Clavaminate synthase-like"/>
    <property type="match status" value="1"/>
</dbReference>
<organism evidence="3 4">
    <name type="scientific">Dispira parvispora</name>
    <dbReference type="NCBI Taxonomy" id="1520584"/>
    <lineage>
        <taxon>Eukaryota</taxon>
        <taxon>Fungi</taxon>
        <taxon>Fungi incertae sedis</taxon>
        <taxon>Zoopagomycota</taxon>
        <taxon>Kickxellomycotina</taxon>
        <taxon>Dimargaritomycetes</taxon>
        <taxon>Dimargaritales</taxon>
        <taxon>Dimargaritaceae</taxon>
        <taxon>Dispira</taxon>
    </lineage>
</organism>
<name>A0A9W8E675_9FUNG</name>
<dbReference type="PROSITE" id="PS51184">
    <property type="entry name" value="JMJC"/>
    <property type="match status" value="1"/>
</dbReference>
<comment type="caution">
    <text evidence="3">The sequence shown here is derived from an EMBL/GenBank/DDBJ whole genome shotgun (WGS) entry which is preliminary data.</text>
</comment>
<dbReference type="PANTHER" id="PTHR12480:SF21">
    <property type="entry name" value="JMJC DOMAIN-CONTAINING PROTEIN 8"/>
    <property type="match status" value="1"/>
</dbReference>
<dbReference type="PANTHER" id="PTHR12480">
    <property type="entry name" value="ARGININE DEMETHYLASE AND LYSYL-HYDROXYLASE JMJD"/>
    <property type="match status" value="1"/>
</dbReference>
<dbReference type="SMART" id="SM00558">
    <property type="entry name" value="JmjC"/>
    <property type="match status" value="1"/>
</dbReference>
<dbReference type="InterPro" id="IPR036047">
    <property type="entry name" value="F-box-like_dom_sf"/>
</dbReference>
<evidence type="ECO:0000256" key="1">
    <source>
        <dbReference type="SAM" id="MobiDB-lite"/>
    </source>
</evidence>
<feature type="domain" description="JmjC" evidence="2">
    <location>
        <begin position="288"/>
        <end position="471"/>
    </location>
</feature>
<dbReference type="InterPro" id="IPR003347">
    <property type="entry name" value="JmjC_dom"/>
</dbReference>
<gene>
    <name evidence="3" type="ORF">IWQ62_004365</name>
</gene>
<protein>
    <recommendedName>
        <fullName evidence="2">JmjC domain-containing protein</fullName>
    </recommendedName>
</protein>
<dbReference type="EMBL" id="JANBPY010001428">
    <property type="protein sequence ID" value="KAJ1960078.1"/>
    <property type="molecule type" value="Genomic_DNA"/>
</dbReference>
<dbReference type="GO" id="GO:0005634">
    <property type="term" value="C:nucleus"/>
    <property type="evidence" value="ECO:0007669"/>
    <property type="project" value="TreeGrafter"/>
</dbReference>
<dbReference type="InterPro" id="IPR041667">
    <property type="entry name" value="Cupin_8"/>
</dbReference>
<sequence length="471" mass="53945">MISSPTQPSVKETANKKPRIEPERTKVAGSTYNEKPDLAPTRPRRSGHPLSIKPWGNYYLTRCPTSPGSDTTSSPLAFRSATLGPFRHWEDQMILDFLEQYLSASELAVMQRVSRGLYALARYDELWRKLTIQDFQGEFFFDSTWRQTYRRCYLDQHKLPADHVTDTNISCINFYSDALFNTWHLATQDLASLGRRQRGKPIPRRACLSVSEFIEQYERPGLPVILTDVVTQWPAYQKWTPEFFLKLYGSVKFQAEAVQITFEKYWRYAATQTLDEAPLYLFDKCFADSCPELVADFQVPEYFSEDLFQVLTKPPPSSLSTPPVIRPGESSCATRPDYRWIIIGPQRSGSTFHKDPNATSAWNAVITGRKKWIMFPPECVPPGVFTNADQSEVTSPVSLMEWFQNYYQQVTPYTESSSRQRFGGHPSCKPGNSRKGAYEGVCETGEVIFVPQGWWHCVLNLDDSIALTQNY</sequence>
<evidence type="ECO:0000259" key="2">
    <source>
        <dbReference type="PROSITE" id="PS51184"/>
    </source>
</evidence>
<dbReference type="InterPro" id="IPR050910">
    <property type="entry name" value="JMJD6_ArgDemeth/LysHydrox"/>
</dbReference>
<dbReference type="AlphaFoldDB" id="A0A9W8E675"/>
<proteinExistence type="predicted"/>
<evidence type="ECO:0000313" key="4">
    <source>
        <dbReference type="Proteomes" id="UP001150925"/>
    </source>
</evidence>
<dbReference type="SUPFAM" id="SSF81383">
    <property type="entry name" value="F-box domain"/>
    <property type="match status" value="1"/>
</dbReference>
<dbReference type="Gene3D" id="2.60.120.650">
    <property type="entry name" value="Cupin"/>
    <property type="match status" value="1"/>
</dbReference>